<comment type="caution">
    <text evidence="1">The sequence shown here is derived from an EMBL/GenBank/DDBJ whole genome shotgun (WGS) entry which is preliminary data.</text>
</comment>
<dbReference type="RefSeq" id="WP_019976126.1">
    <property type="nucleotide sequence ID" value="NZ_BJXC01000025.1"/>
</dbReference>
<evidence type="ECO:0000313" key="2">
    <source>
        <dbReference type="Proteomes" id="UP000321245"/>
    </source>
</evidence>
<proteinExistence type="predicted"/>
<reference evidence="1 2" key="1">
    <citation type="submission" date="2019-07" db="EMBL/GenBank/DDBJ databases">
        <title>Whole genome shotgun sequence of Empedobacter brevis NBRC 14943.</title>
        <authorList>
            <person name="Hosoyama A."/>
            <person name="Uohara A."/>
            <person name="Ohji S."/>
            <person name="Ichikawa N."/>
        </authorList>
    </citation>
    <scope>NUCLEOTIDE SEQUENCE [LARGE SCALE GENOMIC DNA]</scope>
    <source>
        <strain evidence="1 2">NBRC 14943</strain>
    </source>
</reference>
<dbReference type="STRING" id="1218108.GCA_000382425_02651"/>
<protein>
    <submittedName>
        <fullName evidence="1">Uncharacterized protein</fullName>
    </submittedName>
</protein>
<dbReference type="AlphaFoldDB" id="A0A511NKH3"/>
<name>A0A511NKH3_9FLAO</name>
<gene>
    <name evidence="1" type="ORF">EB1_29970</name>
</gene>
<dbReference type="GeneID" id="84650756"/>
<sequence>MTGSGIKGLNINSEAFSDALTVVSGGITGGISSTIAGGDFWQGARQGLIISASYSAINKFISSINTTSQSQDLSLNKYDVSNDVSYFANQQELDNYINNNIGDLGTIETKIKTKILLATNENAAEYGYTLDGLQLRNLDNDAVGGTTVRFFNKDRSVAKNNSVILISPNIKGMKFSNVSATSMTINHELIHAIHIYRRHPNYHKYTEASASTYSYVYLMKHGAPKGAKYYSERYIKPVPLYYSWRRNLPNYINWGVK</sequence>
<organism evidence="1 2">
    <name type="scientific">Empedobacter brevis NBRC 14943 = ATCC 43319</name>
    <dbReference type="NCBI Taxonomy" id="1218108"/>
    <lineage>
        <taxon>Bacteria</taxon>
        <taxon>Pseudomonadati</taxon>
        <taxon>Bacteroidota</taxon>
        <taxon>Flavobacteriia</taxon>
        <taxon>Flavobacteriales</taxon>
        <taxon>Weeksellaceae</taxon>
        <taxon>Empedobacter</taxon>
    </lineage>
</organism>
<evidence type="ECO:0000313" key="1">
    <source>
        <dbReference type="EMBL" id="GEM53207.1"/>
    </source>
</evidence>
<dbReference type="Proteomes" id="UP000321245">
    <property type="component" value="Unassembled WGS sequence"/>
</dbReference>
<dbReference type="EMBL" id="BJXC01000025">
    <property type="protein sequence ID" value="GEM53207.1"/>
    <property type="molecule type" value="Genomic_DNA"/>
</dbReference>
<accession>A0A511NKH3</accession>
<keyword evidence="2" id="KW-1185">Reference proteome</keyword>